<proteinExistence type="predicted"/>
<reference evidence="2" key="1">
    <citation type="submission" date="2016-11" db="UniProtKB">
        <authorList>
            <consortium name="WormBaseParasite"/>
        </authorList>
    </citation>
    <scope>IDENTIFICATION</scope>
</reference>
<keyword evidence="1" id="KW-1185">Reference proteome</keyword>
<evidence type="ECO:0000313" key="2">
    <source>
        <dbReference type="WBParaSite" id="Hba_06739"/>
    </source>
</evidence>
<dbReference type="Proteomes" id="UP000095283">
    <property type="component" value="Unplaced"/>
</dbReference>
<dbReference type="WBParaSite" id="Hba_06739">
    <property type="protein sequence ID" value="Hba_06739"/>
    <property type="gene ID" value="Hba_06739"/>
</dbReference>
<organism evidence="1 2">
    <name type="scientific">Heterorhabditis bacteriophora</name>
    <name type="common">Entomopathogenic nematode worm</name>
    <dbReference type="NCBI Taxonomy" id="37862"/>
    <lineage>
        <taxon>Eukaryota</taxon>
        <taxon>Metazoa</taxon>
        <taxon>Ecdysozoa</taxon>
        <taxon>Nematoda</taxon>
        <taxon>Chromadorea</taxon>
        <taxon>Rhabditida</taxon>
        <taxon>Rhabditina</taxon>
        <taxon>Rhabditomorpha</taxon>
        <taxon>Strongyloidea</taxon>
        <taxon>Heterorhabditidae</taxon>
        <taxon>Heterorhabditis</taxon>
    </lineage>
</organism>
<name>A0A1I7WNM0_HETBA</name>
<evidence type="ECO:0000313" key="1">
    <source>
        <dbReference type="Proteomes" id="UP000095283"/>
    </source>
</evidence>
<accession>A0A1I7WNM0</accession>
<sequence>MDRGRFGTEAPPLCVRRDSNLTATFRRPFLSCLQHKRFLDVLGISEEFARDVPQIMKNGFESIIEDIEKNEFHYSEDDHEKTFIVAVDPFCM</sequence>
<protein>
    <submittedName>
        <fullName evidence="2">Protein ZBED8</fullName>
    </submittedName>
</protein>
<dbReference type="AlphaFoldDB" id="A0A1I7WNM0"/>